<evidence type="ECO:0000256" key="3">
    <source>
        <dbReference type="ARBA" id="ARBA00022452"/>
    </source>
</evidence>
<dbReference type="Pfam" id="PF07715">
    <property type="entry name" value="Plug"/>
    <property type="match status" value="1"/>
</dbReference>
<evidence type="ECO:0000256" key="4">
    <source>
        <dbReference type="ARBA" id="ARBA00022692"/>
    </source>
</evidence>
<keyword evidence="11" id="KW-1185">Reference proteome</keyword>
<dbReference type="Proteomes" id="UP000606494">
    <property type="component" value="Unassembled WGS sequence"/>
</dbReference>
<dbReference type="InterPro" id="IPR039426">
    <property type="entry name" value="TonB-dep_rcpt-like"/>
</dbReference>
<dbReference type="Gene3D" id="2.60.40.1120">
    <property type="entry name" value="Carboxypeptidase-like, regulatory domain"/>
    <property type="match status" value="1"/>
</dbReference>
<feature type="compositionally biased region" description="Polar residues" evidence="8">
    <location>
        <begin position="944"/>
        <end position="954"/>
    </location>
</feature>
<evidence type="ECO:0000313" key="11">
    <source>
        <dbReference type="Proteomes" id="UP000606494"/>
    </source>
</evidence>
<dbReference type="InterPro" id="IPR012910">
    <property type="entry name" value="Plug_dom"/>
</dbReference>
<comment type="similarity">
    <text evidence="7">Belongs to the TonB-dependent receptor family.</text>
</comment>
<dbReference type="NCBIfam" id="TIGR04056">
    <property type="entry name" value="OMP_RagA_SusC"/>
    <property type="match status" value="1"/>
</dbReference>
<dbReference type="Pfam" id="PF13715">
    <property type="entry name" value="CarbopepD_reg_2"/>
    <property type="match status" value="1"/>
</dbReference>
<comment type="caution">
    <text evidence="10">The sequence shown here is derived from an EMBL/GenBank/DDBJ whole genome shotgun (WGS) entry which is preliminary data.</text>
</comment>
<evidence type="ECO:0000256" key="8">
    <source>
        <dbReference type="SAM" id="MobiDB-lite"/>
    </source>
</evidence>
<dbReference type="Gene3D" id="2.40.170.20">
    <property type="entry name" value="TonB-dependent receptor, beta-barrel domain"/>
    <property type="match status" value="1"/>
</dbReference>
<evidence type="ECO:0000256" key="6">
    <source>
        <dbReference type="ARBA" id="ARBA00023237"/>
    </source>
</evidence>
<dbReference type="SUPFAM" id="SSF49464">
    <property type="entry name" value="Carboxypeptidase regulatory domain-like"/>
    <property type="match status" value="1"/>
</dbReference>
<evidence type="ECO:0000256" key="7">
    <source>
        <dbReference type="PROSITE-ProRule" id="PRU01360"/>
    </source>
</evidence>
<reference evidence="10 11" key="1">
    <citation type="submission" date="2020-08" db="EMBL/GenBank/DDBJ databases">
        <title>Sphingobacterium sp. DN00404 isolated from aquaculture water.</title>
        <authorList>
            <person name="Zhang M."/>
        </authorList>
    </citation>
    <scope>NUCLEOTIDE SEQUENCE [LARGE SCALE GENOMIC DNA]</scope>
    <source>
        <strain evidence="10 11">KCTC 32294</strain>
    </source>
</reference>
<evidence type="ECO:0000313" key="10">
    <source>
        <dbReference type="EMBL" id="MBD1424166.1"/>
    </source>
</evidence>
<keyword evidence="6 7" id="KW-0998">Cell outer membrane</keyword>
<accession>A0ABR7XYP7</accession>
<dbReference type="NCBIfam" id="TIGR04057">
    <property type="entry name" value="SusC_RagA_signa"/>
    <property type="match status" value="1"/>
</dbReference>
<dbReference type="PROSITE" id="PS52016">
    <property type="entry name" value="TONB_DEPENDENT_REC_3"/>
    <property type="match status" value="1"/>
</dbReference>
<dbReference type="InterPro" id="IPR023997">
    <property type="entry name" value="TonB-dep_OMP_SusC/RagA_CS"/>
</dbReference>
<dbReference type="Gene3D" id="2.170.130.10">
    <property type="entry name" value="TonB-dependent receptor, plug domain"/>
    <property type="match status" value="1"/>
</dbReference>
<proteinExistence type="inferred from homology"/>
<keyword evidence="3 7" id="KW-1134">Transmembrane beta strand</keyword>
<dbReference type="InterPro" id="IPR008969">
    <property type="entry name" value="CarboxyPept-like_regulatory"/>
</dbReference>
<organism evidence="10 11">
    <name type="scientific">Sphingobacterium arenae</name>
    <dbReference type="NCBI Taxonomy" id="1280598"/>
    <lineage>
        <taxon>Bacteria</taxon>
        <taxon>Pseudomonadati</taxon>
        <taxon>Bacteroidota</taxon>
        <taxon>Sphingobacteriia</taxon>
        <taxon>Sphingobacteriales</taxon>
        <taxon>Sphingobacteriaceae</taxon>
        <taxon>Sphingobacterium</taxon>
    </lineage>
</organism>
<keyword evidence="2 7" id="KW-0813">Transport</keyword>
<dbReference type="InterPro" id="IPR037066">
    <property type="entry name" value="Plug_dom_sf"/>
</dbReference>
<keyword evidence="4 7" id="KW-0812">Transmembrane</keyword>
<protein>
    <submittedName>
        <fullName evidence="10">TonB-dependent receptor</fullName>
    </submittedName>
</protein>
<dbReference type="RefSeq" id="WP_190307341.1">
    <property type="nucleotide sequence ID" value="NZ_JACNYK010000001.1"/>
</dbReference>
<evidence type="ECO:0000259" key="9">
    <source>
        <dbReference type="Pfam" id="PF07715"/>
    </source>
</evidence>
<evidence type="ECO:0000256" key="5">
    <source>
        <dbReference type="ARBA" id="ARBA00023136"/>
    </source>
</evidence>
<dbReference type="InterPro" id="IPR023996">
    <property type="entry name" value="TonB-dep_OMP_SusC/RagA"/>
</dbReference>
<feature type="domain" description="TonB-dependent receptor plug" evidence="9">
    <location>
        <begin position="135"/>
        <end position="240"/>
    </location>
</feature>
<keyword evidence="5 7" id="KW-0472">Membrane</keyword>
<name>A0ABR7XYP7_9SPHI</name>
<sequence length="1069" mass="119672">MKATFEVFNLDLLPKYRQWKWIWAVVLFMFLQDPVYLFGQDEVIISGVVRSQIDGKTLPGVSIRVTGASTGVITDKDGRYIIKVPEGGNTLQFSYTGYKELEIITNNRSVIDISLEAEQHSLDEVVVIGYGKQSRREVTSAVSKLGGSAIADLPTPTISSVLQGKIAGVRIAQNSASPGSESVIRIRGGSSINKSNVPLYIVDGFPRPFNDLDPRDIESIEVLKDAAAAAIYGARASNGVIIITTKRGKKGSSNISFDAGLGYQEFFRRIETLSAEQALQIMRPAIVQSRFKEERDFNGNTGYGTGNDENSTWTTRFLQSGEVVSPGWKTMEDPVTGKMLVFQDNDLQDILYRQSPQQNYNLTASGGTDKIQYYGTTSYLNQEGVAIGSFYNRFNVRSNVDFKINDKINIKSNTNYSYGRTNQFINEANIFSRGVFNARTIRDHLPDGTPGWGSNASLANPLWVVKTRDNDATNSQTSIGLKGDWEPVSNLHFRPSFDYLTFYSTTDYFERAHFFNSRRTAEFTRNRQQNTQYEMTLSYDFSFLNRHHFNTLLGYTDLSFKSDDAGAEAYGAGTDNIPTLNVSPLIDGASSSRAEERLISNFSRINYNYENKYLLSATLRRDGSSKFGSENIFGYFPSFSAGWVLSDESFAKPLSNVISFFKLRGSYGETGNNDVGRYTWQGAYSAALQYGGNAAISSTDMPNRILGWERTAQTDIGFDLSLFKNRRIDVLFDYYIKKSKDLLFSVQLPRETGYNTIESNVGIVEFRGYEVALSSRNIANKIFSWSSDFNIAYNTNKVISLPERQGIEKNRINGIVFADGTGFGGIAEGERTDSFFGYKVDKILDNVEEATNARYDQLAYGYNPATGTRVQGSKQPGDFEWVDRDGDGKITEYDQFILGYSTPTTTGGLKNTFNYKGLELGVFVDFAVGGSRMDADRGWLNGTGAKSQTPTTDVLRSWQKPGDASITDMPRLSYNDSNHNRNTTRHSDFLTYKSDYLCLRDVTITYNLPHKWLNQTGINNVKVRLTANNLHYFTKYPGLNPEQERGIVDHTHGTYPPYRTILFGLTVEL</sequence>
<dbReference type="EMBL" id="JACNYK010000001">
    <property type="protein sequence ID" value="MBD1424166.1"/>
    <property type="molecule type" value="Genomic_DNA"/>
</dbReference>
<dbReference type="SUPFAM" id="SSF56935">
    <property type="entry name" value="Porins"/>
    <property type="match status" value="1"/>
</dbReference>
<dbReference type="InterPro" id="IPR036942">
    <property type="entry name" value="Beta-barrel_TonB_sf"/>
</dbReference>
<keyword evidence="10" id="KW-0675">Receptor</keyword>
<gene>
    <name evidence="10" type="ORF">H8B17_01120</name>
</gene>
<feature type="region of interest" description="Disordered" evidence="8">
    <location>
        <begin position="939"/>
        <end position="960"/>
    </location>
</feature>
<evidence type="ECO:0000256" key="2">
    <source>
        <dbReference type="ARBA" id="ARBA00022448"/>
    </source>
</evidence>
<evidence type="ECO:0000256" key="1">
    <source>
        <dbReference type="ARBA" id="ARBA00004571"/>
    </source>
</evidence>
<comment type="subcellular location">
    <subcellularLocation>
        <location evidence="1 7">Cell outer membrane</location>
        <topology evidence="1 7">Multi-pass membrane protein</topology>
    </subcellularLocation>
</comment>